<proteinExistence type="predicted"/>
<evidence type="ECO:0000313" key="3">
    <source>
        <dbReference type="EMBL" id="PSS16432.1"/>
    </source>
</evidence>
<name>A0A2R6QXE2_ACTCC</name>
<dbReference type="Proteomes" id="UP000241394">
    <property type="component" value="Chromosome LG12"/>
</dbReference>
<dbReference type="AlphaFoldDB" id="A0A2R6QXE2"/>
<protein>
    <recommendedName>
        <fullName evidence="5">Protein E6-like</fullName>
    </recommendedName>
</protein>
<feature type="chain" id="PRO_5015318718" description="Protein E6-like" evidence="2">
    <location>
        <begin position="26"/>
        <end position="204"/>
    </location>
</feature>
<dbReference type="OrthoDB" id="749662at2759"/>
<dbReference type="EMBL" id="NKQK01000012">
    <property type="protein sequence ID" value="PSS16432.1"/>
    <property type="molecule type" value="Genomic_DNA"/>
</dbReference>
<sequence>MADCAKTISFFFLIVLFLSLLQVEARESKFFSKVTPTTTTRTATTDNVIEPEVPQLAPAPEPVLAPVTTTTATTADEILKEELGERYEEEEKEEEEKWSPSNNKNGYTTTTTTNNYYNTNGYSESYKNGNDYVSEKQGMSDTRFMENGKYYYNVKNENYYNGYETEKRIGSEGYYNGNKENEFDSMEEYERQQGYPESQGEYVP</sequence>
<dbReference type="InParanoid" id="A0A2R6QXE2"/>
<evidence type="ECO:0008006" key="5">
    <source>
        <dbReference type="Google" id="ProtNLM"/>
    </source>
</evidence>
<reference evidence="3 4" key="1">
    <citation type="submission" date="2017-07" db="EMBL/GenBank/DDBJ databases">
        <title>An improved, manually edited Actinidia chinensis var. chinensis (kiwifruit) genome highlights the challenges associated with draft genomes and gene prediction in plants.</title>
        <authorList>
            <person name="Pilkington S."/>
            <person name="Crowhurst R."/>
            <person name="Hilario E."/>
            <person name="Nardozza S."/>
            <person name="Fraser L."/>
            <person name="Peng Y."/>
            <person name="Gunaseelan K."/>
            <person name="Simpson R."/>
            <person name="Tahir J."/>
            <person name="Deroles S."/>
            <person name="Templeton K."/>
            <person name="Luo Z."/>
            <person name="Davy M."/>
            <person name="Cheng C."/>
            <person name="Mcneilage M."/>
            <person name="Scaglione D."/>
            <person name="Liu Y."/>
            <person name="Zhang Q."/>
            <person name="Datson P."/>
            <person name="De Silva N."/>
            <person name="Gardiner S."/>
            <person name="Bassett H."/>
            <person name="Chagne D."/>
            <person name="Mccallum J."/>
            <person name="Dzierzon H."/>
            <person name="Deng C."/>
            <person name="Wang Y.-Y."/>
            <person name="Barron N."/>
            <person name="Manako K."/>
            <person name="Bowen J."/>
            <person name="Foster T."/>
            <person name="Erridge Z."/>
            <person name="Tiffin H."/>
            <person name="Waite C."/>
            <person name="Davies K."/>
            <person name="Grierson E."/>
            <person name="Laing W."/>
            <person name="Kirk R."/>
            <person name="Chen X."/>
            <person name="Wood M."/>
            <person name="Montefiori M."/>
            <person name="Brummell D."/>
            <person name="Schwinn K."/>
            <person name="Catanach A."/>
            <person name="Fullerton C."/>
            <person name="Li D."/>
            <person name="Meiyalaghan S."/>
            <person name="Nieuwenhuizen N."/>
            <person name="Read N."/>
            <person name="Prakash R."/>
            <person name="Hunter D."/>
            <person name="Zhang H."/>
            <person name="Mckenzie M."/>
            <person name="Knabel M."/>
            <person name="Harris A."/>
            <person name="Allan A."/>
            <person name="Chen A."/>
            <person name="Janssen B."/>
            <person name="Plunkett B."/>
            <person name="Dwamena C."/>
            <person name="Voogd C."/>
            <person name="Leif D."/>
            <person name="Lafferty D."/>
            <person name="Souleyre E."/>
            <person name="Varkonyi-Gasic E."/>
            <person name="Gambi F."/>
            <person name="Hanley J."/>
            <person name="Yao J.-L."/>
            <person name="Cheung J."/>
            <person name="David K."/>
            <person name="Warren B."/>
            <person name="Marsh K."/>
            <person name="Snowden K."/>
            <person name="Lin-Wang K."/>
            <person name="Brian L."/>
            <person name="Martinez-Sanchez M."/>
            <person name="Wang M."/>
            <person name="Ileperuma N."/>
            <person name="Macnee N."/>
            <person name="Campin R."/>
            <person name="Mcatee P."/>
            <person name="Drummond R."/>
            <person name="Espley R."/>
            <person name="Ireland H."/>
            <person name="Wu R."/>
            <person name="Atkinson R."/>
            <person name="Karunairetnam S."/>
            <person name="Bulley S."/>
            <person name="Chunkath S."/>
            <person name="Hanley Z."/>
            <person name="Storey R."/>
            <person name="Thrimawithana A."/>
            <person name="Thomson S."/>
            <person name="David C."/>
            <person name="Testolin R."/>
        </authorList>
    </citation>
    <scope>NUCLEOTIDE SEQUENCE [LARGE SCALE GENOMIC DNA]</scope>
    <source>
        <strain evidence="4">cv. Red5</strain>
        <tissue evidence="3">Young leaf</tissue>
    </source>
</reference>
<feature type="signal peptide" evidence="2">
    <location>
        <begin position="1"/>
        <end position="25"/>
    </location>
</feature>
<feature type="region of interest" description="Disordered" evidence="1">
    <location>
        <begin position="170"/>
        <end position="204"/>
    </location>
</feature>
<accession>A0A2R6QXE2</accession>
<feature type="compositionally biased region" description="Acidic residues" evidence="1">
    <location>
        <begin position="87"/>
        <end position="96"/>
    </location>
</feature>
<comment type="caution">
    <text evidence="3">The sequence shown here is derived from an EMBL/GenBank/DDBJ whole genome shotgun (WGS) entry which is preliminary data.</text>
</comment>
<dbReference type="PANTHER" id="PTHR35274:SF5">
    <property type="entry name" value="PROTEIN E6-LIKE"/>
    <property type="match status" value="1"/>
</dbReference>
<dbReference type="Gramene" id="PSS16432">
    <property type="protein sequence ID" value="PSS16432"/>
    <property type="gene ID" value="CEY00_Acc13867"/>
</dbReference>
<feature type="region of interest" description="Disordered" evidence="1">
    <location>
        <begin position="84"/>
        <end position="110"/>
    </location>
</feature>
<dbReference type="InterPro" id="IPR040290">
    <property type="entry name" value="Prot_E6-like"/>
</dbReference>
<dbReference type="STRING" id="1590841.A0A2R6QXE2"/>
<organism evidence="3 4">
    <name type="scientific">Actinidia chinensis var. chinensis</name>
    <name type="common">Chinese soft-hair kiwi</name>
    <dbReference type="NCBI Taxonomy" id="1590841"/>
    <lineage>
        <taxon>Eukaryota</taxon>
        <taxon>Viridiplantae</taxon>
        <taxon>Streptophyta</taxon>
        <taxon>Embryophyta</taxon>
        <taxon>Tracheophyta</taxon>
        <taxon>Spermatophyta</taxon>
        <taxon>Magnoliopsida</taxon>
        <taxon>eudicotyledons</taxon>
        <taxon>Gunneridae</taxon>
        <taxon>Pentapetalae</taxon>
        <taxon>asterids</taxon>
        <taxon>Ericales</taxon>
        <taxon>Actinidiaceae</taxon>
        <taxon>Actinidia</taxon>
    </lineage>
</organism>
<evidence type="ECO:0000256" key="1">
    <source>
        <dbReference type="SAM" id="MobiDB-lite"/>
    </source>
</evidence>
<evidence type="ECO:0000256" key="2">
    <source>
        <dbReference type="SAM" id="SignalP"/>
    </source>
</evidence>
<dbReference type="OMA" id="GKYYYHV"/>
<reference evidence="4" key="2">
    <citation type="journal article" date="2018" name="BMC Genomics">
        <title>A manually annotated Actinidia chinensis var. chinensis (kiwifruit) genome highlights the challenges associated with draft genomes and gene prediction in plants.</title>
        <authorList>
            <person name="Pilkington S.M."/>
            <person name="Crowhurst R."/>
            <person name="Hilario E."/>
            <person name="Nardozza S."/>
            <person name="Fraser L."/>
            <person name="Peng Y."/>
            <person name="Gunaseelan K."/>
            <person name="Simpson R."/>
            <person name="Tahir J."/>
            <person name="Deroles S.C."/>
            <person name="Templeton K."/>
            <person name="Luo Z."/>
            <person name="Davy M."/>
            <person name="Cheng C."/>
            <person name="McNeilage M."/>
            <person name="Scaglione D."/>
            <person name="Liu Y."/>
            <person name="Zhang Q."/>
            <person name="Datson P."/>
            <person name="De Silva N."/>
            <person name="Gardiner S.E."/>
            <person name="Bassett H."/>
            <person name="Chagne D."/>
            <person name="McCallum J."/>
            <person name="Dzierzon H."/>
            <person name="Deng C."/>
            <person name="Wang Y.Y."/>
            <person name="Barron L."/>
            <person name="Manako K."/>
            <person name="Bowen J."/>
            <person name="Foster T.M."/>
            <person name="Erridge Z.A."/>
            <person name="Tiffin H."/>
            <person name="Waite C.N."/>
            <person name="Davies K.M."/>
            <person name="Grierson E.P."/>
            <person name="Laing W.A."/>
            <person name="Kirk R."/>
            <person name="Chen X."/>
            <person name="Wood M."/>
            <person name="Montefiori M."/>
            <person name="Brummell D.A."/>
            <person name="Schwinn K.E."/>
            <person name="Catanach A."/>
            <person name="Fullerton C."/>
            <person name="Li D."/>
            <person name="Meiyalaghan S."/>
            <person name="Nieuwenhuizen N."/>
            <person name="Read N."/>
            <person name="Prakash R."/>
            <person name="Hunter D."/>
            <person name="Zhang H."/>
            <person name="McKenzie M."/>
            <person name="Knabel M."/>
            <person name="Harris A."/>
            <person name="Allan A.C."/>
            <person name="Gleave A."/>
            <person name="Chen A."/>
            <person name="Janssen B.J."/>
            <person name="Plunkett B."/>
            <person name="Ampomah-Dwamena C."/>
            <person name="Voogd C."/>
            <person name="Leif D."/>
            <person name="Lafferty D."/>
            <person name="Souleyre E.J.F."/>
            <person name="Varkonyi-Gasic E."/>
            <person name="Gambi F."/>
            <person name="Hanley J."/>
            <person name="Yao J.L."/>
            <person name="Cheung J."/>
            <person name="David K.M."/>
            <person name="Warren B."/>
            <person name="Marsh K."/>
            <person name="Snowden K.C."/>
            <person name="Lin-Wang K."/>
            <person name="Brian L."/>
            <person name="Martinez-Sanchez M."/>
            <person name="Wang M."/>
            <person name="Ileperuma N."/>
            <person name="Macnee N."/>
            <person name="Campin R."/>
            <person name="McAtee P."/>
            <person name="Drummond R.S.M."/>
            <person name="Espley R.V."/>
            <person name="Ireland H.S."/>
            <person name="Wu R."/>
            <person name="Atkinson R.G."/>
            <person name="Karunairetnam S."/>
            <person name="Bulley S."/>
            <person name="Chunkath S."/>
            <person name="Hanley Z."/>
            <person name="Storey R."/>
            <person name="Thrimawithana A.H."/>
            <person name="Thomson S."/>
            <person name="David C."/>
            <person name="Testolin R."/>
            <person name="Huang H."/>
            <person name="Hellens R.P."/>
            <person name="Schaffer R.J."/>
        </authorList>
    </citation>
    <scope>NUCLEOTIDE SEQUENCE [LARGE SCALE GENOMIC DNA]</scope>
    <source>
        <strain evidence="4">cv. Red5</strain>
    </source>
</reference>
<dbReference type="PANTHER" id="PTHR35274">
    <property type="entry name" value="E6-LIKE PROTEIN"/>
    <property type="match status" value="1"/>
</dbReference>
<evidence type="ECO:0000313" key="4">
    <source>
        <dbReference type="Proteomes" id="UP000241394"/>
    </source>
</evidence>
<keyword evidence="2" id="KW-0732">Signal</keyword>
<keyword evidence="4" id="KW-1185">Reference proteome</keyword>
<gene>
    <name evidence="3" type="ORF">CEY00_Acc13867</name>
</gene>